<feature type="transmembrane region" description="Helical" evidence="7">
    <location>
        <begin position="152"/>
        <end position="175"/>
    </location>
</feature>
<feature type="region of interest" description="Disordered" evidence="6">
    <location>
        <begin position="1"/>
        <end position="70"/>
    </location>
</feature>
<reference evidence="8 9" key="1">
    <citation type="journal article" date="2014" name="PLoS Genet.">
        <title>Phylogenetically driven sequencing of extremely halophilic archaea reveals strategies for static and dynamic osmo-response.</title>
        <authorList>
            <person name="Becker E.A."/>
            <person name="Seitzer P.M."/>
            <person name="Tritt A."/>
            <person name="Larsen D."/>
            <person name="Krusor M."/>
            <person name="Yao A.I."/>
            <person name="Wu D."/>
            <person name="Madern D."/>
            <person name="Eisen J.A."/>
            <person name="Darling A.E."/>
            <person name="Facciotti M.T."/>
        </authorList>
    </citation>
    <scope>NUCLEOTIDE SEQUENCE [LARGE SCALE GENOMIC DNA]</scope>
    <source>
        <strain evidence="8 9">JCM 12255</strain>
    </source>
</reference>
<feature type="transmembrane region" description="Helical" evidence="7">
    <location>
        <begin position="462"/>
        <end position="482"/>
    </location>
</feature>
<feature type="transmembrane region" description="Helical" evidence="7">
    <location>
        <begin position="82"/>
        <end position="100"/>
    </location>
</feature>
<dbReference type="eggNOG" id="arCOG02209">
    <property type="taxonomic scope" value="Archaea"/>
</dbReference>
<evidence type="ECO:0000256" key="6">
    <source>
        <dbReference type="SAM" id="MobiDB-lite"/>
    </source>
</evidence>
<dbReference type="PANTHER" id="PTHR30250:SF11">
    <property type="entry name" value="O-ANTIGEN TRANSPORTER-RELATED"/>
    <property type="match status" value="1"/>
</dbReference>
<dbReference type="GO" id="GO:0005886">
    <property type="term" value="C:plasma membrane"/>
    <property type="evidence" value="ECO:0007669"/>
    <property type="project" value="UniProtKB-SubCell"/>
</dbReference>
<feature type="transmembrane region" description="Helical" evidence="7">
    <location>
        <begin position="226"/>
        <end position="244"/>
    </location>
</feature>
<dbReference type="STRING" id="1227499.C493_02121"/>
<evidence type="ECO:0000313" key="9">
    <source>
        <dbReference type="Proteomes" id="UP000011602"/>
    </source>
</evidence>
<feature type="transmembrane region" description="Helical" evidence="7">
    <location>
        <begin position="106"/>
        <end position="131"/>
    </location>
</feature>
<feature type="transmembrane region" description="Helical" evidence="7">
    <location>
        <begin position="370"/>
        <end position="395"/>
    </location>
</feature>
<evidence type="ECO:0000256" key="2">
    <source>
        <dbReference type="ARBA" id="ARBA00022475"/>
    </source>
</evidence>
<feature type="transmembrane region" description="Helical" evidence="7">
    <location>
        <begin position="329"/>
        <end position="350"/>
    </location>
</feature>
<evidence type="ECO:0000256" key="4">
    <source>
        <dbReference type="ARBA" id="ARBA00022989"/>
    </source>
</evidence>
<dbReference type="PANTHER" id="PTHR30250">
    <property type="entry name" value="PST FAMILY PREDICTED COLANIC ACID TRANSPORTER"/>
    <property type="match status" value="1"/>
</dbReference>
<feature type="transmembrane region" description="Helical" evidence="7">
    <location>
        <begin position="187"/>
        <end position="214"/>
    </location>
</feature>
<feature type="transmembrane region" description="Helical" evidence="7">
    <location>
        <begin position="401"/>
        <end position="419"/>
    </location>
</feature>
<proteinExistence type="predicted"/>
<feature type="transmembrane region" description="Helical" evidence="7">
    <location>
        <begin position="519"/>
        <end position="540"/>
    </location>
</feature>
<keyword evidence="9" id="KW-1185">Reference proteome</keyword>
<sequence>MWFARDGGSIRSVARGRETRDREQERKRTADTYRGDERMTESDPSDEAGSSSNPGPGSNAANATDDRDEGVSTLAKQGSITFVGNVVNGAFGFAIVMLMTRFVSPGIYGLFVLATSVILFMQVFANLGLPLAIDYFVPQYLDEGERGKAKGVIVQVTATVLVTSSLVAFALAITASQVGALFDEPAMQVALLFLSVTIPMLAIYNVLLTSFYSIKKLQYRVIMRDLVRPTVRFAATAGLLLVGYGLLGLIAGYVVGLFVAITIGAAVFTYKAWDLLTTEIELVAPGPMVKYSVPLAMTSVVFVLMGHVDYFVLGFFLDSDDVGIYRVGYMLGSGLMIIFNSLSPVFKPLIAETRDDIDLVEQRFRIMARWIAGITLPVAIFLSLGASSYLAVLYTPQYSEAAAIVALLAAAFLFNVTFGGPDGSLLQGLGYSRFVFANTLVLFGVNLVVSFALVPILGMEGAAIGSATALFLVGALTLVEVYYLDGIHPFTRDFAKIVAAGVPATIAGAPIPLLLETDLLIAALLPIVVVGVYAGTLIATDAFTEADAQMAAEFSPTLRKWLPIGS</sequence>
<dbReference type="InterPro" id="IPR050833">
    <property type="entry name" value="Poly_Biosynth_Transport"/>
</dbReference>
<keyword evidence="2" id="KW-1003">Cell membrane</keyword>
<keyword evidence="4 7" id="KW-1133">Transmembrane helix</keyword>
<dbReference type="AlphaFoldDB" id="L9XJ55"/>
<organism evidence="8 9">
    <name type="scientific">Natronolimnohabitans innermongolicus JCM 12255</name>
    <dbReference type="NCBI Taxonomy" id="1227499"/>
    <lineage>
        <taxon>Archaea</taxon>
        <taxon>Methanobacteriati</taxon>
        <taxon>Methanobacteriota</taxon>
        <taxon>Stenosarchaea group</taxon>
        <taxon>Halobacteria</taxon>
        <taxon>Halobacteriales</taxon>
        <taxon>Natrialbaceae</taxon>
        <taxon>Natronolimnohabitans</taxon>
    </lineage>
</organism>
<feature type="compositionally biased region" description="Basic and acidic residues" evidence="6">
    <location>
        <begin position="15"/>
        <end position="41"/>
    </location>
</feature>
<comment type="caution">
    <text evidence="8">The sequence shown here is derived from an EMBL/GenBank/DDBJ whole genome shotgun (WGS) entry which is preliminary data.</text>
</comment>
<evidence type="ECO:0000256" key="1">
    <source>
        <dbReference type="ARBA" id="ARBA00004651"/>
    </source>
</evidence>
<feature type="compositionally biased region" description="Low complexity" evidence="6">
    <location>
        <begin position="48"/>
        <end position="63"/>
    </location>
</feature>
<feature type="transmembrane region" description="Helical" evidence="7">
    <location>
        <begin position="291"/>
        <end position="317"/>
    </location>
</feature>
<dbReference type="CDD" id="cd13128">
    <property type="entry name" value="MATE_Wzx_like"/>
    <property type="match status" value="1"/>
</dbReference>
<gene>
    <name evidence="8" type="ORF">C493_02121</name>
</gene>
<keyword evidence="5 7" id="KW-0472">Membrane</keyword>
<protein>
    <submittedName>
        <fullName evidence="8">Polysaccharide biosynthesis protein</fullName>
    </submittedName>
</protein>
<feature type="transmembrane region" description="Helical" evidence="7">
    <location>
        <begin position="431"/>
        <end position="456"/>
    </location>
</feature>
<evidence type="ECO:0000256" key="5">
    <source>
        <dbReference type="ARBA" id="ARBA00023136"/>
    </source>
</evidence>
<name>L9XJ55_9EURY</name>
<dbReference type="PATRIC" id="fig|1227499.3.peg.433"/>
<dbReference type="Proteomes" id="UP000011602">
    <property type="component" value="Unassembled WGS sequence"/>
</dbReference>
<evidence type="ECO:0000313" key="8">
    <source>
        <dbReference type="EMBL" id="ELY61622.1"/>
    </source>
</evidence>
<evidence type="ECO:0000256" key="3">
    <source>
        <dbReference type="ARBA" id="ARBA00022692"/>
    </source>
</evidence>
<evidence type="ECO:0000256" key="7">
    <source>
        <dbReference type="SAM" id="Phobius"/>
    </source>
</evidence>
<dbReference type="EMBL" id="AOHZ01000011">
    <property type="protein sequence ID" value="ELY61622.1"/>
    <property type="molecule type" value="Genomic_DNA"/>
</dbReference>
<comment type="subcellular location">
    <subcellularLocation>
        <location evidence="1">Cell membrane</location>
        <topology evidence="1">Multi-pass membrane protein</topology>
    </subcellularLocation>
</comment>
<keyword evidence="3 7" id="KW-0812">Transmembrane</keyword>
<dbReference type="Pfam" id="PF13440">
    <property type="entry name" value="Polysacc_synt_3"/>
    <property type="match status" value="1"/>
</dbReference>
<accession>L9XJ55</accession>